<keyword evidence="4" id="KW-0809">Transit peptide</keyword>
<dbReference type="Proteomes" id="UP000504631">
    <property type="component" value="Unplaced"/>
</dbReference>
<comment type="subunit">
    <text evidence="4">The glycine cleavage system is composed of four proteins: P, T, L and H.</text>
</comment>
<dbReference type="GeneID" id="117233162"/>
<dbReference type="RefSeq" id="XP_033349082.1">
    <property type="nucleotide sequence ID" value="XM_033493191.1"/>
</dbReference>
<dbReference type="AlphaFoldDB" id="A0A6J3K7L0"/>
<evidence type="ECO:0000259" key="5">
    <source>
        <dbReference type="PROSITE" id="PS50968"/>
    </source>
</evidence>
<dbReference type="Pfam" id="PF01597">
    <property type="entry name" value="GCV_H"/>
    <property type="match status" value="1"/>
</dbReference>
<keyword evidence="2 3" id="KW-0450">Lipoyl</keyword>
<evidence type="ECO:0000256" key="1">
    <source>
        <dbReference type="ARBA" id="ARBA00009249"/>
    </source>
</evidence>
<sequence>MAKVVAQMAKYTARTFLRTSRENLFNFPTPKVSLYVSRSIVTTRCLNAERFYTEKHEWITIDGNIGIVGISNYAQEALGDVVYAQLPDVGSEIEKEVECGALESVKAASDLYSPVSGKVIAKNEEVEKTPSLINTSCYEKGWLFKIELSKSDDLKSLMNEEAYNEYLKSDPS</sequence>
<dbReference type="PANTHER" id="PTHR11715:SF3">
    <property type="entry name" value="GLYCINE CLEAVAGE SYSTEM H PROTEIN-RELATED"/>
    <property type="match status" value="1"/>
</dbReference>
<dbReference type="NCBIfam" id="TIGR00527">
    <property type="entry name" value="gcvH"/>
    <property type="match status" value="1"/>
</dbReference>
<keyword evidence="4" id="KW-0496">Mitochondrion</keyword>
<dbReference type="HAMAP" id="MF_00272">
    <property type="entry name" value="GcvH"/>
    <property type="match status" value="1"/>
</dbReference>
<evidence type="ECO:0000256" key="3">
    <source>
        <dbReference type="PIRSR" id="PIRSR617453-50"/>
    </source>
</evidence>
<dbReference type="PANTHER" id="PTHR11715">
    <property type="entry name" value="GLYCINE CLEAVAGE SYSTEM H PROTEIN"/>
    <property type="match status" value="1"/>
</dbReference>
<dbReference type="InterPro" id="IPR033753">
    <property type="entry name" value="GCV_H/Fam206"/>
</dbReference>
<accession>A0A6J3K7L0</accession>
<dbReference type="GO" id="GO:0009249">
    <property type="term" value="P:protein lipoylation"/>
    <property type="evidence" value="ECO:0007669"/>
    <property type="project" value="TreeGrafter"/>
</dbReference>
<reference evidence="7" key="1">
    <citation type="submission" date="2025-08" db="UniProtKB">
        <authorList>
            <consortium name="RefSeq"/>
        </authorList>
    </citation>
    <scope>IDENTIFICATION</scope>
    <source>
        <tissue evidence="7">Muscle</tissue>
    </source>
</reference>
<proteinExistence type="inferred from homology"/>
<evidence type="ECO:0000313" key="7">
    <source>
        <dbReference type="RefSeq" id="XP_033349082.1"/>
    </source>
</evidence>
<dbReference type="GO" id="GO:0019464">
    <property type="term" value="P:glycine decarboxylation via glycine cleavage system"/>
    <property type="evidence" value="ECO:0007669"/>
    <property type="project" value="UniProtKB-UniRule"/>
</dbReference>
<comment type="subcellular location">
    <subcellularLocation>
        <location evidence="4">Mitochondrion</location>
    </subcellularLocation>
</comment>
<keyword evidence="6" id="KW-1185">Reference proteome</keyword>
<dbReference type="InterPro" id="IPR017453">
    <property type="entry name" value="GCV_H_sub"/>
</dbReference>
<name>A0A6J3K7L0_9HYME</name>
<dbReference type="NCBIfam" id="NF002270">
    <property type="entry name" value="PRK01202.1"/>
    <property type="match status" value="1"/>
</dbReference>
<dbReference type="InterPro" id="IPR000089">
    <property type="entry name" value="Biotin_lipoyl"/>
</dbReference>
<evidence type="ECO:0000313" key="6">
    <source>
        <dbReference type="Proteomes" id="UP000504631"/>
    </source>
</evidence>
<dbReference type="GO" id="GO:0005739">
    <property type="term" value="C:mitochondrion"/>
    <property type="evidence" value="ECO:0007669"/>
    <property type="project" value="UniProtKB-SubCell"/>
</dbReference>
<dbReference type="SUPFAM" id="SSF51230">
    <property type="entry name" value="Single hybrid motif"/>
    <property type="match status" value="1"/>
</dbReference>
<dbReference type="InterPro" id="IPR002930">
    <property type="entry name" value="GCV_H"/>
</dbReference>
<evidence type="ECO:0000256" key="2">
    <source>
        <dbReference type="ARBA" id="ARBA00022823"/>
    </source>
</evidence>
<feature type="domain" description="Lipoyl-binding" evidence="5">
    <location>
        <begin position="65"/>
        <end position="147"/>
    </location>
</feature>
<comment type="cofactor">
    <cofactor evidence="4">
        <name>(R)-lipoate</name>
        <dbReference type="ChEBI" id="CHEBI:83088"/>
    </cofactor>
    <text evidence="4">Binds 1 lipoyl cofactor covalently.</text>
</comment>
<dbReference type="KEGG" id="bvk:117233162"/>
<protein>
    <recommendedName>
        <fullName evidence="4">Glycine cleavage system H protein</fullName>
    </recommendedName>
</protein>
<evidence type="ECO:0000256" key="4">
    <source>
        <dbReference type="RuleBase" id="RU364055"/>
    </source>
</evidence>
<dbReference type="CTD" id="5493"/>
<dbReference type="CDD" id="cd06848">
    <property type="entry name" value="GCS_H"/>
    <property type="match status" value="1"/>
</dbReference>
<comment type="function">
    <text evidence="4">The H protein shuttles the methylamine group of glycine from the P protein to the T protein.</text>
</comment>
<dbReference type="InterPro" id="IPR011053">
    <property type="entry name" value="Single_hybrid_motif"/>
</dbReference>
<dbReference type="PROSITE" id="PS50968">
    <property type="entry name" value="BIOTINYL_LIPOYL"/>
    <property type="match status" value="1"/>
</dbReference>
<feature type="modified residue" description="N6-lipoyllysine" evidence="3">
    <location>
        <position position="106"/>
    </location>
</feature>
<dbReference type="GO" id="GO:0005960">
    <property type="term" value="C:glycine cleavage complex"/>
    <property type="evidence" value="ECO:0007669"/>
    <property type="project" value="UniProtKB-UniRule"/>
</dbReference>
<comment type="similarity">
    <text evidence="1 4">Belongs to the GcvH family.</text>
</comment>
<dbReference type="Gene3D" id="2.40.50.100">
    <property type="match status" value="1"/>
</dbReference>
<organism evidence="6 7">
    <name type="scientific">Bombus vosnesenskii</name>
    <dbReference type="NCBI Taxonomy" id="207650"/>
    <lineage>
        <taxon>Eukaryota</taxon>
        <taxon>Metazoa</taxon>
        <taxon>Ecdysozoa</taxon>
        <taxon>Arthropoda</taxon>
        <taxon>Hexapoda</taxon>
        <taxon>Insecta</taxon>
        <taxon>Pterygota</taxon>
        <taxon>Neoptera</taxon>
        <taxon>Endopterygota</taxon>
        <taxon>Hymenoptera</taxon>
        <taxon>Apocrita</taxon>
        <taxon>Aculeata</taxon>
        <taxon>Apoidea</taxon>
        <taxon>Anthophila</taxon>
        <taxon>Apidae</taxon>
        <taxon>Bombus</taxon>
        <taxon>Pyrobombus</taxon>
    </lineage>
</organism>
<gene>
    <name evidence="7" type="primary">LOC117233162</name>
</gene>